<evidence type="ECO:0000313" key="4">
    <source>
        <dbReference type="Proteomes" id="UP001551176"/>
    </source>
</evidence>
<organism evidence="3 4">
    <name type="scientific">Streptomyces atriruber</name>
    <dbReference type="NCBI Taxonomy" id="545121"/>
    <lineage>
        <taxon>Bacteria</taxon>
        <taxon>Bacillati</taxon>
        <taxon>Actinomycetota</taxon>
        <taxon>Actinomycetes</taxon>
        <taxon>Kitasatosporales</taxon>
        <taxon>Streptomycetaceae</taxon>
        <taxon>Streptomyces</taxon>
    </lineage>
</organism>
<keyword evidence="4" id="KW-1185">Reference proteome</keyword>
<gene>
    <name evidence="3" type="ORF">ABZ921_01845</name>
</gene>
<reference evidence="3 4" key="1">
    <citation type="submission" date="2024-06" db="EMBL/GenBank/DDBJ databases">
        <title>The Natural Products Discovery Center: Release of the First 8490 Sequenced Strains for Exploring Actinobacteria Biosynthetic Diversity.</title>
        <authorList>
            <person name="Kalkreuter E."/>
            <person name="Kautsar S.A."/>
            <person name="Yang D."/>
            <person name="Bader C.D."/>
            <person name="Teijaro C.N."/>
            <person name="Fluegel L."/>
            <person name="Davis C.M."/>
            <person name="Simpson J.R."/>
            <person name="Lauterbach L."/>
            <person name="Steele A.D."/>
            <person name="Gui C."/>
            <person name="Meng S."/>
            <person name="Li G."/>
            <person name="Viehrig K."/>
            <person name="Ye F."/>
            <person name="Su P."/>
            <person name="Kiefer A.F."/>
            <person name="Nichols A."/>
            <person name="Cepeda A.J."/>
            <person name="Yan W."/>
            <person name="Fan B."/>
            <person name="Jiang Y."/>
            <person name="Adhikari A."/>
            <person name="Zheng C.-J."/>
            <person name="Schuster L."/>
            <person name="Cowan T.M."/>
            <person name="Smanski M.J."/>
            <person name="Chevrette M.G."/>
            <person name="De Carvalho L.P.S."/>
            <person name="Shen B."/>
        </authorList>
    </citation>
    <scope>NUCLEOTIDE SEQUENCE [LARGE SCALE GENOMIC DNA]</scope>
    <source>
        <strain evidence="3 4">NPDC046838</strain>
    </source>
</reference>
<feature type="region of interest" description="Disordered" evidence="1">
    <location>
        <begin position="140"/>
        <end position="166"/>
    </location>
</feature>
<dbReference type="InterPro" id="IPR032806">
    <property type="entry name" value="YbfD_N"/>
</dbReference>
<dbReference type="EMBL" id="JBEYXV010000001">
    <property type="protein sequence ID" value="MEU6819344.1"/>
    <property type="molecule type" value="Genomic_DNA"/>
</dbReference>
<evidence type="ECO:0000256" key="1">
    <source>
        <dbReference type="SAM" id="MobiDB-lite"/>
    </source>
</evidence>
<name>A0ABV3BEB8_9ACTN</name>
<comment type="caution">
    <text evidence="3">The sequence shown here is derived from an EMBL/GenBank/DDBJ whole genome shotgun (WGS) entry which is preliminary data.</text>
</comment>
<dbReference type="Proteomes" id="UP001551176">
    <property type="component" value="Unassembled WGS sequence"/>
</dbReference>
<protein>
    <submittedName>
        <fullName evidence="3">Transposase family protein</fullName>
    </submittedName>
</protein>
<evidence type="ECO:0000313" key="3">
    <source>
        <dbReference type="EMBL" id="MEU6819344.1"/>
    </source>
</evidence>
<proteinExistence type="predicted"/>
<sequence length="166" mass="17769">MSAAPSSPVPAVLMQLGSLGPDDVTDVRPFLDAVPDPRSRRGRWYPLASILLICATATVSGARSIDELAEWGARADTGLLNLLGMRRHPPGWRQGPSRSTIGRVLERLDGDALDAAIGSWLAGRLLRAHIGRSAWRRTADCSGTRPATTWTQPRTAPPGRGHGCMS</sequence>
<feature type="compositionally biased region" description="Polar residues" evidence="1">
    <location>
        <begin position="145"/>
        <end position="154"/>
    </location>
</feature>
<dbReference type="Pfam" id="PF13808">
    <property type="entry name" value="DDE_Tnp_1_assoc"/>
    <property type="match status" value="1"/>
</dbReference>
<evidence type="ECO:0000259" key="2">
    <source>
        <dbReference type="Pfam" id="PF13808"/>
    </source>
</evidence>
<accession>A0ABV3BEB8</accession>
<feature type="domain" description="H repeat-associated protein N-terminal" evidence="2">
    <location>
        <begin position="31"/>
        <end position="121"/>
    </location>
</feature>
<dbReference type="RefSeq" id="WP_359343484.1">
    <property type="nucleotide sequence ID" value="NZ_JBEYXV010000001.1"/>
</dbReference>